<dbReference type="Proteomes" id="UP001157502">
    <property type="component" value="Chromosome 17"/>
</dbReference>
<organism evidence="1 2">
    <name type="scientific">Dallia pectoralis</name>
    <name type="common">Alaska blackfish</name>
    <dbReference type="NCBI Taxonomy" id="75939"/>
    <lineage>
        <taxon>Eukaryota</taxon>
        <taxon>Metazoa</taxon>
        <taxon>Chordata</taxon>
        <taxon>Craniata</taxon>
        <taxon>Vertebrata</taxon>
        <taxon>Euteleostomi</taxon>
        <taxon>Actinopterygii</taxon>
        <taxon>Neopterygii</taxon>
        <taxon>Teleostei</taxon>
        <taxon>Protacanthopterygii</taxon>
        <taxon>Esociformes</taxon>
        <taxon>Umbridae</taxon>
        <taxon>Dallia</taxon>
    </lineage>
</organism>
<reference evidence="1" key="1">
    <citation type="submission" date="2021-05" db="EMBL/GenBank/DDBJ databases">
        <authorList>
            <person name="Pan Q."/>
            <person name="Jouanno E."/>
            <person name="Zahm M."/>
            <person name="Klopp C."/>
            <person name="Cabau C."/>
            <person name="Louis A."/>
            <person name="Berthelot C."/>
            <person name="Parey E."/>
            <person name="Roest Crollius H."/>
            <person name="Montfort J."/>
            <person name="Robinson-Rechavi M."/>
            <person name="Bouchez O."/>
            <person name="Lampietro C."/>
            <person name="Lopez Roques C."/>
            <person name="Donnadieu C."/>
            <person name="Postlethwait J."/>
            <person name="Bobe J."/>
            <person name="Dillon D."/>
            <person name="Chandos A."/>
            <person name="von Hippel F."/>
            <person name="Guiguen Y."/>
        </authorList>
    </citation>
    <scope>NUCLEOTIDE SEQUENCE</scope>
    <source>
        <strain evidence="1">YG-Jan2019</strain>
    </source>
</reference>
<accession>A0ACC2G6G7</accession>
<protein>
    <submittedName>
        <fullName evidence="1">Uncharacterized protein</fullName>
    </submittedName>
</protein>
<sequence>MDEDGKPPVGSPKSPDDGEQCLPTSHGNLHVQTPGPAIDVDRNQDPLIEKPKVKPEGLLEDKENGNNNRISQPDLTTPSKSITWATRHTDARIYFTLSHRGHTRHDGPPQAGFYFLCIRRGDTRARTRSFPHLSDTVLTGRGFSHMVLQLPGIHWALQAFVT</sequence>
<evidence type="ECO:0000313" key="2">
    <source>
        <dbReference type="Proteomes" id="UP001157502"/>
    </source>
</evidence>
<keyword evidence="2" id="KW-1185">Reference proteome</keyword>
<comment type="caution">
    <text evidence="1">The sequence shown here is derived from an EMBL/GenBank/DDBJ whole genome shotgun (WGS) entry which is preliminary data.</text>
</comment>
<evidence type="ECO:0000313" key="1">
    <source>
        <dbReference type="EMBL" id="KAJ7999063.1"/>
    </source>
</evidence>
<gene>
    <name evidence="1" type="ORF">DPEC_G00211510</name>
</gene>
<proteinExistence type="predicted"/>
<dbReference type="EMBL" id="CM055744">
    <property type="protein sequence ID" value="KAJ7999063.1"/>
    <property type="molecule type" value="Genomic_DNA"/>
</dbReference>
<name>A0ACC2G6G7_DALPE</name>